<dbReference type="EMBL" id="CASHTH010003125">
    <property type="protein sequence ID" value="CAI8040723.1"/>
    <property type="molecule type" value="Genomic_DNA"/>
</dbReference>
<dbReference type="Gene3D" id="2.60.120.40">
    <property type="match status" value="1"/>
</dbReference>
<keyword evidence="3" id="KW-1185">Reference proteome</keyword>
<organism evidence="2 3">
    <name type="scientific">Geodia barretti</name>
    <name type="common">Barrett's horny sponge</name>
    <dbReference type="NCBI Taxonomy" id="519541"/>
    <lineage>
        <taxon>Eukaryota</taxon>
        <taxon>Metazoa</taxon>
        <taxon>Porifera</taxon>
        <taxon>Demospongiae</taxon>
        <taxon>Heteroscleromorpha</taxon>
        <taxon>Tetractinellida</taxon>
        <taxon>Astrophorina</taxon>
        <taxon>Geodiidae</taxon>
        <taxon>Geodia</taxon>
    </lineage>
</organism>
<feature type="signal peptide" evidence="1">
    <location>
        <begin position="1"/>
        <end position="16"/>
    </location>
</feature>
<dbReference type="AlphaFoldDB" id="A0AA35T3E0"/>
<dbReference type="SUPFAM" id="SSF49842">
    <property type="entry name" value="TNF-like"/>
    <property type="match status" value="1"/>
</dbReference>
<keyword evidence="1" id="KW-0732">Signal</keyword>
<evidence type="ECO:0000313" key="2">
    <source>
        <dbReference type="EMBL" id="CAI8040723.1"/>
    </source>
</evidence>
<evidence type="ECO:0008006" key="4">
    <source>
        <dbReference type="Google" id="ProtNLM"/>
    </source>
</evidence>
<proteinExistence type="predicted"/>
<dbReference type="Proteomes" id="UP001174909">
    <property type="component" value="Unassembled WGS sequence"/>
</dbReference>
<gene>
    <name evidence="2" type="ORF">GBAR_LOCUS22647</name>
</gene>
<sequence>MALSLLIFVALPTALAIPVTMPPQSSNGPPLPGSFQGFLDTHVTTPPPANIDDGGAIGFHLQLGHNSTVSPGQTLQLSNYFGVKRGLHATGPLAFEAYNGSYCPPVRGYYFMGATLHLNSSLNQDPTKNETTPLVTVSVCLFGFCYDERVASLDSFSSTTGLHTVSVTGLLSLTENDRLVVLVKTNSVTTAAILKHSSFMGFLWGRSRSK</sequence>
<dbReference type="InterPro" id="IPR008983">
    <property type="entry name" value="Tumour_necrosis_fac-like_dom"/>
</dbReference>
<name>A0AA35T3E0_GEOBA</name>
<reference evidence="2" key="1">
    <citation type="submission" date="2023-03" db="EMBL/GenBank/DDBJ databases">
        <authorList>
            <person name="Steffen K."/>
            <person name="Cardenas P."/>
        </authorList>
    </citation>
    <scope>NUCLEOTIDE SEQUENCE</scope>
</reference>
<protein>
    <recommendedName>
        <fullName evidence="4">C1q domain-containing protein</fullName>
    </recommendedName>
</protein>
<comment type="caution">
    <text evidence="2">The sequence shown here is derived from an EMBL/GenBank/DDBJ whole genome shotgun (WGS) entry which is preliminary data.</text>
</comment>
<accession>A0AA35T3E0</accession>
<evidence type="ECO:0000256" key="1">
    <source>
        <dbReference type="SAM" id="SignalP"/>
    </source>
</evidence>
<feature type="chain" id="PRO_5041464434" description="C1q domain-containing protein" evidence="1">
    <location>
        <begin position="17"/>
        <end position="210"/>
    </location>
</feature>
<evidence type="ECO:0000313" key="3">
    <source>
        <dbReference type="Proteomes" id="UP001174909"/>
    </source>
</evidence>